<keyword evidence="4" id="KW-1185">Reference proteome</keyword>
<evidence type="ECO:0000256" key="2">
    <source>
        <dbReference type="SAM" id="SignalP"/>
    </source>
</evidence>
<keyword evidence="1" id="KW-0175">Coiled coil</keyword>
<feature type="coiled-coil region" evidence="1">
    <location>
        <begin position="17"/>
        <end position="88"/>
    </location>
</feature>
<dbReference type="RefSeq" id="WP_075079415.1">
    <property type="nucleotide sequence ID" value="NZ_BDCO01000002.1"/>
</dbReference>
<gene>
    <name evidence="3" type="ORF">TSACC_22132</name>
</gene>
<feature type="chain" id="PRO_5007524535" evidence="2">
    <location>
        <begin position="21"/>
        <end position="123"/>
    </location>
</feature>
<keyword evidence="2" id="KW-0732">Signal</keyword>
<evidence type="ECO:0000256" key="1">
    <source>
        <dbReference type="SAM" id="Coils"/>
    </source>
</evidence>
<evidence type="ECO:0000313" key="3">
    <source>
        <dbReference type="EMBL" id="GAT33715.1"/>
    </source>
</evidence>
<comment type="caution">
    <text evidence="3">The sequence shown here is derived from an EMBL/GenBank/DDBJ whole genome shotgun (WGS) entry which is preliminary data.</text>
</comment>
<evidence type="ECO:0000313" key="4">
    <source>
        <dbReference type="Proteomes" id="UP000076023"/>
    </source>
</evidence>
<dbReference type="EMBL" id="BDCO01000002">
    <property type="protein sequence ID" value="GAT33715.1"/>
    <property type="molecule type" value="Genomic_DNA"/>
</dbReference>
<sequence>MKRALLALTCALVLAGCDSAQSTADKLRVEIAEFKNTPDEKKQALIEEHFAKLETQLAALQKRGDAKADAISDQLTSLKEQYQTAKLAKALNDAKNALQGFGQAVKDTAKDIQQTFQGNQTNK</sequence>
<dbReference type="InParanoid" id="A0A146G7M9"/>
<accession>A0A146G7M9</accession>
<feature type="signal peptide" evidence="2">
    <location>
        <begin position="1"/>
        <end position="20"/>
    </location>
</feature>
<dbReference type="AlphaFoldDB" id="A0A146G7M9"/>
<reference evidence="4" key="1">
    <citation type="journal article" date="2017" name="Genome Announc.">
        <title>Draft Genome Sequence of Terrimicrobium sacchariphilum NM-5T, a Facultative Anaerobic Soil Bacterium of the Class Spartobacteria.</title>
        <authorList>
            <person name="Qiu Y.L."/>
            <person name="Tourlousse D.M."/>
            <person name="Matsuura N."/>
            <person name="Ohashi A."/>
            <person name="Sekiguchi Y."/>
        </authorList>
    </citation>
    <scope>NUCLEOTIDE SEQUENCE [LARGE SCALE GENOMIC DNA]</scope>
    <source>
        <strain evidence="4">NM-5</strain>
    </source>
</reference>
<protein>
    <submittedName>
        <fullName evidence="3">Uncharacterized protein</fullName>
    </submittedName>
</protein>
<proteinExistence type="predicted"/>
<dbReference type="PROSITE" id="PS51257">
    <property type="entry name" value="PROKAR_LIPOPROTEIN"/>
    <property type="match status" value="1"/>
</dbReference>
<organism evidence="3 4">
    <name type="scientific">Terrimicrobium sacchariphilum</name>
    <dbReference type="NCBI Taxonomy" id="690879"/>
    <lineage>
        <taxon>Bacteria</taxon>
        <taxon>Pseudomonadati</taxon>
        <taxon>Verrucomicrobiota</taxon>
        <taxon>Terrimicrobiia</taxon>
        <taxon>Terrimicrobiales</taxon>
        <taxon>Terrimicrobiaceae</taxon>
        <taxon>Terrimicrobium</taxon>
    </lineage>
</organism>
<dbReference type="Proteomes" id="UP000076023">
    <property type="component" value="Unassembled WGS sequence"/>
</dbReference>
<name>A0A146G7M9_TERSA</name>
<dbReference type="OrthoDB" id="9837666at2"/>
<dbReference type="STRING" id="690879.TSACC_22132"/>